<name>A0A8S0Y5S0_9GAMM</name>
<dbReference type="InterPro" id="IPR002295">
    <property type="entry name" value="N4/N6-MTase_EcoPI_Mod-like"/>
</dbReference>
<feature type="domain" description="DNA methylase N-4/N-6" evidence="7">
    <location>
        <begin position="119"/>
        <end position="381"/>
    </location>
</feature>
<proteinExistence type="inferred from homology"/>
<dbReference type="PANTHER" id="PTHR13370:SF24">
    <property type="entry name" value="TYPE III RESTRICTION-MODIFICATION ENZYME STYLTI MOD SUBUNIT"/>
    <property type="match status" value="1"/>
</dbReference>
<evidence type="ECO:0000256" key="6">
    <source>
        <dbReference type="ARBA" id="ARBA00047942"/>
    </source>
</evidence>
<reference evidence="8 9" key="1">
    <citation type="submission" date="2020-02" db="EMBL/GenBank/DDBJ databases">
        <authorList>
            <person name="Hogendoorn C."/>
        </authorList>
    </citation>
    <scope>NUCLEOTIDE SEQUENCE [LARGE SCALE GENOMIC DNA]</scope>
    <source>
        <strain evidence="8">METHB21</strain>
    </source>
</reference>
<dbReference type="PRINTS" id="PR00506">
    <property type="entry name" value="D21N6MTFRASE"/>
</dbReference>
<comment type="caution">
    <text evidence="8">The sequence shown here is derived from an EMBL/GenBank/DDBJ whole genome shotgun (WGS) entry which is preliminary data.</text>
</comment>
<dbReference type="EC" id="2.1.1.72" evidence="2"/>
<dbReference type="GO" id="GO:0032259">
    <property type="term" value="P:methylation"/>
    <property type="evidence" value="ECO:0007669"/>
    <property type="project" value="UniProtKB-KW"/>
</dbReference>
<evidence type="ECO:0000256" key="4">
    <source>
        <dbReference type="ARBA" id="ARBA00022679"/>
    </source>
</evidence>
<dbReference type="Proteomes" id="UP000494216">
    <property type="component" value="Unassembled WGS sequence"/>
</dbReference>
<accession>A0A8S0Y5S0</accession>
<comment type="catalytic activity">
    <reaction evidence="6">
        <text>a 2'-deoxyadenosine in DNA + S-adenosyl-L-methionine = an N(6)-methyl-2'-deoxyadenosine in DNA + S-adenosyl-L-homocysteine + H(+)</text>
        <dbReference type="Rhea" id="RHEA:15197"/>
        <dbReference type="Rhea" id="RHEA-COMP:12418"/>
        <dbReference type="Rhea" id="RHEA-COMP:12419"/>
        <dbReference type="ChEBI" id="CHEBI:15378"/>
        <dbReference type="ChEBI" id="CHEBI:57856"/>
        <dbReference type="ChEBI" id="CHEBI:59789"/>
        <dbReference type="ChEBI" id="CHEBI:90615"/>
        <dbReference type="ChEBI" id="CHEBI:90616"/>
        <dbReference type="EC" id="2.1.1.72"/>
    </reaction>
</comment>
<keyword evidence="5" id="KW-0949">S-adenosyl-L-methionine</keyword>
<dbReference type="RefSeq" id="WP_174624639.1">
    <property type="nucleotide sequence ID" value="NZ_CADCXN010000024.1"/>
</dbReference>
<dbReference type="InterPro" id="IPR002941">
    <property type="entry name" value="DNA_methylase_N4/N6"/>
</dbReference>
<keyword evidence="3 8" id="KW-0489">Methyltransferase</keyword>
<dbReference type="SUPFAM" id="SSF53335">
    <property type="entry name" value="S-adenosyl-L-methionine-dependent methyltransferases"/>
    <property type="match status" value="1"/>
</dbReference>
<dbReference type="Gene3D" id="3.40.50.150">
    <property type="entry name" value="Vaccinia Virus protein VP39"/>
    <property type="match status" value="1"/>
</dbReference>
<evidence type="ECO:0000259" key="7">
    <source>
        <dbReference type="Pfam" id="PF01555"/>
    </source>
</evidence>
<dbReference type="GO" id="GO:0005737">
    <property type="term" value="C:cytoplasm"/>
    <property type="evidence" value="ECO:0007669"/>
    <property type="project" value="TreeGrafter"/>
</dbReference>
<protein>
    <recommendedName>
        <fullName evidence="2">site-specific DNA-methyltransferase (adenine-specific)</fullName>
        <ecNumber evidence="2">2.1.1.72</ecNumber>
    </recommendedName>
</protein>
<keyword evidence="9" id="KW-1185">Reference proteome</keyword>
<dbReference type="EMBL" id="CADCXN010000024">
    <property type="protein sequence ID" value="CAA9889648.1"/>
    <property type="molecule type" value="Genomic_DNA"/>
</dbReference>
<dbReference type="GO" id="GO:0008170">
    <property type="term" value="F:N-methyltransferase activity"/>
    <property type="evidence" value="ECO:0007669"/>
    <property type="project" value="InterPro"/>
</dbReference>
<dbReference type="Pfam" id="PF01555">
    <property type="entry name" value="N6_N4_Mtase"/>
    <property type="match status" value="1"/>
</dbReference>
<gene>
    <name evidence="8" type="primary">yhdJ</name>
    <name evidence="8" type="ORF">METHB2_120007</name>
</gene>
<organism evidence="8 9">
    <name type="scientific">Candidatus Methylobacter favarea</name>
    <dbReference type="NCBI Taxonomy" id="2707345"/>
    <lineage>
        <taxon>Bacteria</taxon>
        <taxon>Pseudomonadati</taxon>
        <taxon>Pseudomonadota</taxon>
        <taxon>Gammaproteobacteria</taxon>
        <taxon>Methylococcales</taxon>
        <taxon>Methylococcaceae</taxon>
        <taxon>Methylobacter</taxon>
    </lineage>
</organism>
<evidence type="ECO:0000256" key="1">
    <source>
        <dbReference type="ARBA" id="ARBA00006594"/>
    </source>
</evidence>
<dbReference type="AlphaFoldDB" id="A0A8S0Y5S0"/>
<evidence type="ECO:0000256" key="2">
    <source>
        <dbReference type="ARBA" id="ARBA00011900"/>
    </source>
</evidence>
<dbReference type="InterPro" id="IPR029063">
    <property type="entry name" value="SAM-dependent_MTases_sf"/>
</dbReference>
<evidence type="ECO:0000256" key="5">
    <source>
        <dbReference type="ARBA" id="ARBA00022691"/>
    </source>
</evidence>
<evidence type="ECO:0000256" key="3">
    <source>
        <dbReference type="ARBA" id="ARBA00022603"/>
    </source>
</evidence>
<evidence type="ECO:0000313" key="9">
    <source>
        <dbReference type="Proteomes" id="UP000494216"/>
    </source>
</evidence>
<evidence type="ECO:0000313" key="8">
    <source>
        <dbReference type="EMBL" id="CAA9889648.1"/>
    </source>
</evidence>
<dbReference type="PANTHER" id="PTHR13370">
    <property type="entry name" value="RNA METHYLASE-RELATED"/>
    <property type="match status" value="1"/>
</dbReference>
<keyword evidence="4 8" id="KW-0808">Transferase</keyword>
<sequence length="701" mass="81545">MTEQDRDRILELIKAGEKLPKEYIYKLFADEEDVFLFWNGRKEEVTNIALPFHSIEHIDVPRKEADRKGDNFDLFATDLRGRQQKGWTNKLIWGDNKLILSSLANGPMREEIEQEGGLKLIYIDPPFAVGADFGFNIEIGGETAEKKQSIIEEIAYRDTWGKGISSYLTMMYERLKLMHNLLAEDGSIYVHCDWRVVNYLRLLLDDIFGSGNFRNSIAWNYSGWNKKLNYGFEKRYDSILFYGKSNKQIFNSYFEKWDSKEEYVKRRKQKPLIEEGTKREYVLSDGGNGTRIKRYLDEAIAEGVVVDDVWSLDKLNNSAKENVDYPTQKPEALLERIIKASSNEGDLIADFFCGSGTTAAVAEKLERKWITTDLGRFSIHTARKRLIGVQRELQASGKDFRAFEILNLGKYERQFFMDDLTNGKRKAKEDLYMDLILEAYKAKRIEDHRTLHGSKAGRFVNVGPLDVPVTQSRLMDIFEECRQKLYTQVDVLGFEFEMGLTPQFIQELKEKGVSVTLKYIPKEVFDKRAVEKGQAKFFDVAYLNAKVHQKANSVQIELTDFVTHYTQDDIEELQQSMRAGSKVVIEDGQIIKIEKDKNGIINRTVLTQNWYDWIDYWAIDFNYEDKQEIIKVKNDKGETVEKWTGNYLFENEWQSFRTKKNPKLEFTSIAHEYQQPGKYKVMVKVVDILGIDTSKIIEVKL</sequence>
<comment type="similarity">
    <text evidence="1">Belongs to the N(4)/N(6)-methyltransferase family.</text>
</comment>
<dbReference type="GO" id="GO:0009007">
    <property type="term" value="F:site-specific DNA-methyltransferase (adenine-specific) activity"/>
    <property type="evidence" value="ECO:0007669"/>
    <property type="project" value="UniProtKB-EC"/>
</dbReference>
<dbReference type="GO" id="GO:0003677">
    <property type="term" value="F:DNA binding"/>
    <property type="evidence" value="ECO:0007669"/>
    <property type="project" value="InterPro"/>
</dbReference>